<organism evidence="2 3">
    <name type="scientific">Rickenella mellea</name>
    <dbReference type="NCBI Taxonomy" id="50990"/>
    <lineage>
        <taxon>Eukaryota</taxon>
        <taxon>Fungi</taxon>
        <taxon>Dikarya</taxon>
        <taxon>Basidiomycota</taxon>
        <taxon>Agaricomycotina</taxon>
        <taxon>Agaricomycetes</taxon>
        <taxon>Hymenochaetales</taxon>
        <taxon>Rickenellaceae</taxon>
        <taxon>Rickenella</taxon>
    </lineage>
</organism>
<dbReference type="InterPro" id="IPR007325">
    <property type="entry name" value="KFase/CYL"/>
</dbReference>
<dbReference type="VEuPathDB" id="FungiDB:BD410DRAFT_792745"/>
<dbReference type="AlphaFoldDB" id="A0A4Y7PU47"/>
<sequence>MAFARLGMFASHMQSKSSDDTLTMQPLILPEFDALPNFHEFTGCAWGVWGPDDQLGTVNLLTEEVVKQAATEEIRIGKSVSLNWPINFPEKPLFGRKPPHILLKSRSPTAVTRDDEIHINTQSGSQWDGLRHFGIPKYGVFYNNTPALDIPMGQFPMPDPTKVDMKQIKLGIHNWAQHGISGRAVLLDLIKFYTQSGGALPYDPWTRHAICVEDLEACAKQQGVQFRRGDILLLRIGFIQKYYSSTQEEKDALLARPMAFTGIEQSEDMKRFLWNNHFGAVASDQPTLECWPAVGTPELHQTILGLWGMPLGEMFDLEGLADTSANTGRYTFFFTSWPLNILGGCASPPNASAFF</sequence>
<dbReference type="PANTHER" id="PTHR34861">
    <property type="match status" value="1"/>
</dbReference>
<evidence type="ECO:0000313" key="2">
    <source>
        <dbReference type="EMBL" id="TDL18943.1"/>
    </source>
</evidence>
<comment type="similarity">
    <text evidence="1">Belongs to the Cyclase 1 superfamily.</text>
</comment>
<gene>
    <name evidence="2" type="ORF">BD410DRAFT_792745</name>
</gene>
<dbReference type="GO" id="GO:0019441">
    <property type="term" value="P:L-tryptophan catabolic process to kynurenine"/>
    <property type="evidence" value="ECO:0007669"/>
    <property type="project" value="InterPro"/>
</dbReference>
<proteinExistence type="inferred from homology"/>
<dbReference type="Gene3D" id="3.50.30.50">
    <property type="entry name" value="Putative cyclase"/>
    <property type="match status" value="1"/>
</dbReference>
<dbReference type="SUPFAM" id="SSF102198">
    <property type="entry name" value="Putative cyclase"/>
    <property type="match status" value="1"/>
</dbReference>
<protein>
    <recommendedName>
        <fullName evidence="4">Cyclase</fullName>
    </recommendedName>
</protein>
<dbReference type="Proteomes" id="UP000294933">
    <property type="component" value="Unassembled WGS sequence"/>
</dbReference>
<evidence type="ECO:0000256" key="1">
    <source>
        <dbReference type="ARBA" id="ARBA00007865"/>
    </source>
</evidence>
<dbReference type="GO" id="GO:0004061">
    <property type="term" value="F:arylformamidase activity"/>
    <property type="evidence" value="ECO:0007669"/>
    <property type="project" value="InterPro"/>
</dbReference>
<name>A0A4Y7PU47_9AGAM</name>
<dbReference type="Pfam" id="PF04199">
    <property type="entry name" value="Cyclase"/>
    <property type="match status" value="1"/>
</dbReference>
<keyword evidence="3" id="KW-1185">Reference proteome</keyword>
<evidence type="ECO:0000313" key="3">
    <source>
        <dbReference type="Proteomes" id="UP000294933"/>
    </source>
</evidence>
<evidence type="ECO:0008006" key="4">
    <source>
        <dbReference type="Google" id="ProtNLM"/>
    </source>
</evidence>
<reference evidence="2 3" key="1">
    <citation type="submission" date="2018-06" db="EMBL/GenBank/DDBJ databases">
        <title>A transcriptomic atlas of mushroom development highlights an independent origin of complex multicellularity.</title>
        <authorList>
            <consortium name="DOE Joint Genome Institute"/>
            <person name="Krizsan K."/>
            <person name="Almasi E."/>
            <person name="Merenyi Z."/>
            <person name="Sahu N."/>
            <person name="Viragh M."/>
            <person name="Koszo T."/>
            <person name="Mondo S."/>
            <person name="Kiss B."/>
            <person name="Balint B."/>
            <person name="Kues U."/>
            <person name="Barry K."/>
            <person name="Hegedus J.C."/>
            <person name="Henrissat B."/>
            <person name="Johnson J."/>
            <person name="Lipzen A."/>
            <person name="Ohm R."/>
            <person name="Nagy I."/>
            <person name="Pangilinan J."/>
            <person name="Yan J."/>
            <person name="Xiong Y."/>
            <person name="Grigoriev I.V."/>
            <person name="Hibbett D.S."/>
            <person name="Nagy L.G."/>
        </authorList>
    </citation>
    <scope>NUCLEOTIDE SEQUENCE [LARGE SCALE GENOMIC DNA]</scope>
    <source>
        <strain evidence="2 3">SZMC22713</strain>
    </source>
</reference>
<dbReference type="PANTHER" id="PTHR34861:SF10">
    <property type="entry name" value="CYCLASE"/>
    <property type="match status" value="1"/>
</dbReference>
<dbReference type="EMBL" id="ML170202">
    <property type="protein sequence ID" value="TDL18943.1"/>
    <property type="molecule type" value="Genomic_DNA"/>
</dbReference>
<accession>A0A4Y7PU47</accession>
<dbReference type="OrthoDB" id="5396at2759"/>
<dbReference type="STRING" id="50990.A0A4Y7PU47"/>
<dbReference type="InterPro" id="IPR037175">
    <property type="entry name" value="KFase_sf"/>
</dbReference>